<evidence type="ECO:0000313" key="2">
    <source>
        <dbReference type="Proteomes" id="UP000663193"/>
    </source>
</evidence>
<dbReference type="VEuPathDB" id="FungiDB:JI435_147770"/>
<evidence type="ECO:0000313" key="1">
    <source>
        <dbReference type="EMBL" id="QRD06215.1"/>
    </source>
</evidence>
<gene>
    <name evidence="1" type="ORF">JI435_147770</name>
</gene>
<name>A0A7U2IAN6_PHANO</name>
<dbReference type="RefSeq" id="XP_001804960.1">
    <property type="nucleotide sequence ID" value="XM_001804908.1"/>
</dbReference>
<organism evidence="1 2">
    <name type="scientific">Phaeosphaeria nodorum (strain SN15 / ATCC MYA-4574 / FGSC 10173)</name>
    <name type="common">Glume blotch fungus</name>
    <name type="synonym">Parastagonospora nodorum</name>
    <dbReference type="NCBI Taxonomy" id="321614"/>
    <lineage>
        <taxon>Eukaryota</taxon>
        <taxon>Fungi</taxon>
        <taxon>Dikarya</taxon>
        <taxon>Ascomycota</taxon>
        <taxon>Pezizomycotina</taxon>
        <taxon>Dothideomycetes</taxon>
        <taxon>Pleosporomycetidae</taxon>
        <taxon>Pleosporales</taxon>
        <taxon>Pleosporineae</taxon>
        <taxon>Phaeosphaeriaceae</taxon>
        <taxon>Parastagonospora</taxon>
    </lineage>
</organism>
<dbReference type="Proteomes" id="UP000663193">
    <property type="component" value="Chromosome 20"/>
</dbReference>
<sequence length="97" mass="10936">MRFDRLQPSVGLVSFVPTSNFQLPPRECCGRGKHLSDLEDSVCHRCSAIVLQSLDAAIGLRQLLHHLNLRPERLNSTKSQQLGIDFHILQIAAFFII</sequence>
<reference evidence="2" key="1">
    <citation type="journal article" date="2021" name="BMC Genomics">
        <title>Chromosome-level genome assembly and manually-curated proteome of model necrotroph Parastagonospora nodorum Sn15 reveals a genome-wide trove of candidate effector homologs, and redundancy of virulence-related functions within an accessory chromosome.</title>
        <authorList>
            <person name="Bertazzoni S."/>
            <person name="Jones D.A.B."/>
            <person name="Phan H.T."/>
            <person name="Tan K.-C."/>
            <person name="Hane J.K."/>
        </authorList>
    </citation>
    <scope>NUCLEOTIDE SEQUENCE [LARGE SCALE GENOMIC DNA]</scope>
    <source>
        <strain evidence="2">SN15 / ATCC MYA-4574 / FGSC 10173)</strain>
    </source>
</reference>
<protein>
    <submittedName>
        <fullName evidence="1">Uncharacterized protein</fullName>
    </submittedName>
</protein>
<dbReference type="KEGG" id="pno:SNOG_14777"/>
<dbReference type="AlphaFoldDB" id="A0A7U2IAN6"/>
<proteinExistence type="predicted"/>
<accession>A0A7U2IAN6</accession>
<dbReference type="EMBL" id="CP069042">
    <property type="protein sequence ID" value="QRD06215.1"/>
    <property type="molecule type" value="Genomic_DNA"/>
</dbReference>
<keyword evidence="2" id="KW-1185">Reference proteome</keyword>